<dbReference type="KEGG" id="egt:105971894"/>
<accession>A0A022QD71</accession>
<dbReference type="GO" id="GO:0005789">
    <property type="term" value="C:endoplasmic reticulum membrane"/>
    <property type="evidence" value="ECO:0007669"/>
    <property type="project" value="UniProtKB-SubCell"/>
</dbReference>
<dbReference type="PhylomeDB" id="A0A022QD71"/>
<sequence>MTIMSVVEEEEEPASPSARLMQTPGFDICVYAVLGYMTVIDVDLFKNELELTLVKHPRFSSLLIEKDKKRGNYSWKRTVVDIDKHVFVPDLDPDMENPDEFVENFTSGLSRKTLDPTKPLWEIHILNVKTSDANSTVIFKIDHSIGDGVSLISLVLACAAMHSSGGDLLPVLPSKKRKTNSIGDRNSNIGSKMKRLFLSAWTILLVVFYTLIDLIMLLATMLFLKDSKTPIKGERGVENTPKRFVHRILNLDDVKLVKTAMHVSINDVLMGVTEAGLSRYLNTRYATTEKHEKSNNNTLPRNLRLRAGIAFNLRPSPSIKDLIEVMDEKKELKGMWGNLVGLVLIPLTIALQDDPLAYIRRAKSIMDRKKLSLGPNFIFMLLKLLINLFGTKAALLVTRAVFTKTTVGFSNVVGPQEEIKLFGHPLSYISPTVSGFPLALVIHYQSYGNKLIIALAADEKLIPNPHQLCDDLQNSLQDIKQTVIKRGLVVMV</sequence>
<comment type="pathway">
    <text evidence="3">Glycerolipid metabolism; triacylglycerol biosynthesis.</text>
</comment>
<evidence type="ECO:0000313" key="14">
    <source>
        <dbReference type="EMBL" id="EYU25223.1"/>
    </source>
</evidence>
<protein>
    <submittedName>
        <fullName evidence="14">Uncharacterized protein</fullName>
    </submittedName>
</protein>
<dbReference type="GO" id="GO:0005886">
    <property type="term" value="C:plasma membrane"/>
    <property type="evidence" value="ECO:0000318"/>
    <property type="project" value="GO_Central"/>
</dbReference>
<keyword evidence="11" id="KW-0472">Membrane</keyword>
<evidence type="ECO:0000256" key="10">
    <source>
        <dbReference type="ARBA" id="ARBA00048109"/>
    </source>
</evidence>
<feature type="domain" description="O-acyltransferase WSD1 C-terminal" evidence="13">
    <location>
        <begin position="336"/>
        <end position="480"/>
    </location>
</feature>
<dbReference type="InterPro" id="IPR045034">
    <property type="entry name" value="O-acyltransferase_WSD1-like"/>
</dbReference>
<evidence type="ECO:0000256" key="1">
    <source>
        <dbReference type="ARBA" id="ARBA00004162"/>
    </source>
</evidence>
<evidence type="ECO:0000256" key="4">
    <source>
        <dbReference type="ARBA" id="ARBA00005189"/>
    </source>
</evidence>
<dbReference type="STRING" id="4155.A0A022QD71"/>
<comment type="catalytic activity">
    <reaction evidence="10">
        <text>an acyl-CoA + a 1,2-diacyl-sn-glycerol = a triacyl-sn-glycerol + CoA</text>
        <dbReference type="Rhea" id="RHEA:10868"/>
        <dbReference type="ChEBI" id="CHEBI:17815"/>
        <dbReference type="ChEBI" id="CHEBI:57287"/>
        <dbReference type="ChEBI" id="CHEBI:58342"/>
        <dbReference type="ChEBI" id="CHEBI:64615"/>
        <dbReference type="EC" id="2.3.1.20"/>
    </reaction>
</comment>
<evidence type="ECO:0000256" key="8">
    <source>
        <dbReference type="ARBA" id="ARBA00024360"/>
    </source>
</evidence>
<dbReference type="UniPathway" id="UPA00282"/>
<organism evidence="14 15">
    <name type="scientific">Erythranthe guttata</name>
    <name type="common">Yellow monkey flower</name>
    <name type="synonym">Mimulus guttatus</name>
    <dbReference type="NCBI Taxonomy" id="4155"/>
    <lineage>
        <taxon>Eukaryota</taxon>
        <taxon>Viridiplantae</taxon>
        <taxon>Streptophyta</taxon>
        <taxon>Embryophyta</taxon>
        <taxon>Tracheophyta</taxon>
        <taxon>Spermatophyta</taxon>
        <taxon>Magnoliopsida</taxon>
        <taxon>eudicotyledons</taxon>
        <taxon>Gunneridae</taxon>
        <taxon>Pentapetalae</taxon>
        <taxon>asterids</taxon>
        <taxon>lamiids</taxon>
        <taxon>Lamiales</taxon>
        <taxon>Phrymaceae</taxon>
        <taxon>Erythranthe</taxon>
    </lineage>
</organism>
<evidence type="ECO:0000259" key="12">
    <source>
        <dbReference type="Pfam" id="PF03007"/>
    </source>
</evidence>
<keyword evidence="7" id="KW-0012">Acyltransferase</keyword>
<evidence type="ECO:0000256" key="6">
    <source>
        <dbReference type="ARBA" id="ARBA00022824"/>
    </source>
</evidence>
<evidence type="ECO:0000256" key="5">
    <source>
        <dbReference type="ARBA" id="ARBA00022679"/>
    </source>
</evidence>
<dbReference type="Pfam" id="PF03007">
    <property type="entry name" value="WS_DGAT_cat"/>
    <property type="match status" value="1"/>
</dbReference>
<evidence type="ECO:0000313" key="15">
    <source>
        <dbReference type="Proteomes" id="UP000030748"/>
    </source>
</evidence>
<feature type="domain" description="O-acyltransferase WSD1-like N-terminal" evidence="12">
    <location>
        <begin position="42"/>
        <end position="268"/>
    </location>
</feature>
<dbReference type="GO" id="GO:0004144">
    <property type="term" value="F:diacylglycerol O-acyltransferase activity"/>
    <property type="evidence" value="ECO:0007669"/>
    <property type="project" value="UniProtKB-EC"/>
</dbReference>
<keyword evidence="11" id="KW-1133">Transmembrane helix</keyword>
<evidence type="ECO:0000256" key="9">
    <source>
        <dbReference type="ARBA" id="ARBA00047604"/>
    </source>
</evidence>
<feature type="transmembrane region" description="Helical" evidence="11">
    <location>
        <begin position="334"/>
        <end position="351"/>
    </location>
</feature>
<reference evidence="14 15" key="1">
    <citation type="journal article" date="2013" name="Proc. Natl. Acad. Sci. U.S.A.">
        <title>Fine-scale variation in meiotic recombination in Mimulus inferred from population shotgun sequencing.</title>
        <authorList>
            <person name="Hellsten U."/>
            <person name="Wright K.M."/>
            <person name="Jenkins J."/>
            <person name="Shu S."/>
            <person name="Yuan Y."/>
            <person name="Wessler S.R."/>
            <person name="Schmutz J."/>
            <person name="Willis J.H."/>
            <person name="Rokhsar D.S."/>
        </authorList>
    </citation>
    <scope>NUCLEOTIDE SEQUENCE [LARGE SCALE GENOMIC DNA]</scope>
    <source>
        <strain evidence="15">cv. DUN x IM62</strain>
    </source>
</reference>
<evidence type="ECO:0000256" key="11">
    <source>
        <dbReference type="SAM" id="Phobius"/>
    </source>
</evidence>
<evidence type="ECO:0000256" key="7">
    <source>
        <dbReference type="ARBA" id="ARBA00023315"/>
    </source>
</evidence>
<dbReference type="GO" id="GO:0019432">
    <property type="term" value="P:triglyceride biosynthetic process"/>
    <property type="evidence" value="ECO:0000318"/>
    <property type="project" value="GO_Central"/>
</dbReference>
<dbReference type="Pfam" id="PF06974">
    <property type="entry name" value="WS_DGAT_C"/>
    <property type="match status" value="1"/>
</dbReference>
<keyword evidence="5" id="KW-0808">Transferase</keyword>
<gene>
    <name evidence="14" type="ORF">MIMGU_mgv1a005236mg</name>
</gene>
<dbReference type="Proteomes" id="UP000030748">
    <property type="component" value="Unassembled WGS sequence"/>
</dbReference>
<keyword evidence="11" id="KW-0812">Transmembrane</keyword>
<evidence type="ECO:0000256" key="3">
    <source>
        <dbReference type="ARBA" id="ARBA00004771"/>
    </source>
</evidence>
<proteinExistence type="inferred from homology"/>
<dbReference type="eggNOG" id="ENOG502QTZ2">
    <property type="taxonomic scope" value="Eukaryota"/>
</dbReference>
<feature type="transmembrane region" description="Helical" evidence="11">
    <location>
        <begin position="371"/>
        <end position="390"/>
    </location>
</feature>
<evidence type="ECO:0000259" key="13">
    <source>
        <dbReference type="Pfam" id="PF06974"/>
    </source>
</evidence>
<comment type="subcellular location">
    <subcellularLocation>
        <location evidence="1">Cell membrane</location>
        <topology evidence="1">Single-pass membrane protein</topology>
    </subcellularLocation>
    <subcellularLocation>
        <location evidence="2">Endoplasmic reticulum membrane</location>
    </subcellularLocation>
</comment>
<dbReference type="OMA" id="SWRRTEV"/>
<dbReference type="AlphaFoldDB" id="A0A022QD71"/>
<comment type="pathway">
    <text evidence="4">Lipid metabolism.</text>
</comment>
<dbReference type="EMBL" id="KI632098">
    <property type="protein sequence ID" value="EYU25223.1"/>
    <property type="molecule type" value="Genomic_DNA"/>
</dbReference>
<dbReference type="OrthoDB" id="900818at2759"/>
<dbReference type="GO" id="GO:0047196">
    <property type="term" value="F:long-chain-alcohol O-fatty-acyltransferase activity"/>
    <property type="evidence" value="ECO:0007669"/>
    <property type="project" value="UniProtKB-EC"/>
</dbReference>
<keyword evidence="6" id="KW-0256">Endoplasmic reticulum</keyword>
<dbReference type="SUPFAM" id="SSF52777">
    <property type="entry name" value="CoA-dependent acyltransferases"/>
    <property type="match status" value="1"/>
</dbReference>
<comment type="similarity">
    <text evidence="8">In the N-terminal section; belongs to the long-chain O-acyltransferase family.</text>
</comment>
<feature type="transmembrane region" description="Helical" evidence="11">
    <location>
        <begin position="196"/>
        <end position="224"/>
    </location>
</feature>
<dbReference type="PANTHER" id="PTHR31650">
    <property type="entry name" value="O-ACYLTRANSFERASE (WSD1-LIKE) FAMILY PROTEIN"/>
    <property type="match status" value="1"/>
</dbReference>
<evidence type="ECO:0000256" key="2">
    <source>
        <dbReference type="ARBA" id="ARBA00004586"/>
    </source>
</evidence>
<dbReference type="PANTHER" id="PTHR31650:SF1">
    <property type="entry name" value="WAX ESTER SYNTHASE_DIACYLGLYCEROL ACYLTRANSFERASE 4-RELATED"/>
    <property type="match status" value="1"/>
</dbReference>
<keyword evidence="15" id="KW-1185">Reference proteome</keyword>
<comment type="catalytic activity">
    <reaction evidence="9">
        <text>a long chain fatty alcohol + a fatty acyl-CoA = a long-chain alcohol wax ester + CoA</text>
        <dbReference type="Rhea" id="RHEA:38443"/>
        <dbReference type="ChEBI" id="CHEBI:17135"/>
        <dbReference type="ChEBI" id="CHEBI:57287"/>
        <dbReference type="ChEBI" id="CHEBI:77636"/>
        <dbReference type="ChEBI" id="CHEBI:235323"/>
        <dbReference type="EC" id="2.3.1.75"/>
    </reaction>
</comment>
<dbReference type="InterPro" id="IPR004255">
    <property type="entry name" value="O-acyltransferase_WSD1_N"/>
</dbReference>
<dbReference type="GO" id="GO:0008374">
    <property type="term" value="F:O-acyltransferase activity"/>
    <property type="evidence" value="ECO:0000318"/>
    <property type="project" value="GO_Central"/>
</dbReference>
<dbReference type="InterPro" id="IPR009721">
    <property type="entry name" value="O-acyltransferase_WSD1_C"/>
</dbReference>
<name>A0A022QD71_ERYGU</name>